<protein>
    <submittedName>
        <fullName evidence="2">Polyketide cyclase</fullName>
    </submittedName>
</protein>
<proteinExistence type="predicted"/>
<feature type="domain" description="SnoaL-like" evidence="1">
    <location>
        <begin position="18"/>
        <end position="115"/>
    </location>
</feature>
<dbReference type="EMBL" id="LC125462">
    <property type="protein sequence ID" value="BAU98047.1"/>
    <property type="molecule type" value="Genomic_DNA"/>
</dbReference>
<dbReference type="AlphaFoldDB" id="A0A160PUE5"/>
<organism evidence="2">
    <name type="scientific">Streptomyces sp. RI-77</name>
    <dbReference type="NCBI Taxonomy" id="1799151"/>
    <lineage>
        <taxon>Bacteria</taxon>
        <taxon>Bacillati</taxon>
        <taxon>Actinomycetota</taxon>
        <taxon>Actinomycetes</taxon>
        <taxon>Kitasatosporales</taxon>
        <taxon>Streptomycetaceae</taxon>
        <taxon>Streptomyces</taxon>
    </lineage>
</organism>
<dbReference type="Gene3D" id="3.10.450.50">
    <property type="match status" value="1"/>
</dbReference>
<dbReference type="InterPro" id="IPR032710">
    <property type="entry name" value="NTF2-like_dom_sf"/>
</dbReference>
<accession>A0A160PUE5</accession>
<dbReference type="InterPro" id="IPR037401">
    <property type="entry name" value="SnoaL-like"/>
</dbReference>
<gene>
    <name evidence="2" type="primary">ifnT</name>
</gene>
<evidence type="ECO:0000259" key="1">
    <source>
        <dbReference type="Pfam" id="PF12680"/>
    </source>
</evidence>
<reference evidence="2" key="1">
    <citation type="journal article" date="2016" name="ChemBioChem">
        <title>Involvement of the Baeyer-Villiger Monooxygenase IfnQ in the Biosynthesis of Isofuranonaphthoquinone Scaffold of JBIR-76 and -77.</title>
        <authorList>
            <person name="Katsuyama Y."/>
            <person name="Sone K."/>
            <person name="Satou R."/>
            <person name="Izumikawa M."/>
            <person name="Takagi M."/>
            <person name="Fujie M."/>
            <person name="Satoh N."/>
            <person name="Shin-ya K."/>
            <person name="Ohnishi Y."/>
        </authorList>
    </citation>
    <scope>NUCLEOTIDE SEQUENCE</scope>
    <source>
        <strain evidence="2">RI-77</strain>
    </source>
</reference>
<evidence type="ECO:0000313" key="2">
    <source>
        <dbReference type="EMBL" id="BAU98047.1"/>
    </source>
</evidence>
<sequence length="141" mass="15525">MTSAQEQQAQLKANKELVAEYIRLFYNEKDFDRARELLTEGFVNHHHGVGAGRDRTVETFSAAASAMPEFSLTVRRVVAEDDQVWTQSVARAAPGARPSVVVDIWRIEDGRLAEHWDVGQAVPDGSTLDEMIEDAVAGDAG</sequence>
<dbReference type="Pfam" id="PF12680">
    <property type="entry name" value="SnoaL_2"/>
    <property type="match status" value="1"/>
</dbReference>
<name>A0A160PUE5_9ACTN</name>
<dbReference type="SUPFAM" id="SSF54427">
    <property type="entry name" value="NTF2-like"/>
    <property type="match status" value="1"/>
</dbReference>